<protein>
    <submittedName>
        <fullName evidence="1">Uncharacterized protein</fullName>
    </submittedName>
</protein>
<evidence type="ECO:0000313" key="1">
    <source>
        <dbReference type="EMBL" id="KAJ7033766.1"/>
    </source>
</evidence>
<gene>
    <name evidence="1" type="ORF">C8F04DRAFT_1183953</name>
</gene>
<reference evidence="1" key="1">
    <citation type="submission" date="2023-03" db="EMBL/GenBank/DDBJ databases">
        <title>Massive genome expansion in bonnet fungi (Mycena s.s.) driven by repeated elements and novel gene families across ecological guilds.</title>
        <authorList>
            <consortium name="Lawrence Berkeley National Laboratory"/>
            <person name="Harder C.B."/>
            <person name="Miyauchi S."/>
            <person name="Viragh M."/>
            <person name="Kuo A."/>
            <person name="Thoen E."/>
            <person name="Andreopoulos B."/>
            <person name="Lu D."/>
            <person name="Skrede I."/>
            <person name="Drula E."/>
            <person name="Henrissat B."/>
            <person name="Morin E."/>
            <person name="Kohler A."/>
            <person name="Barry K."/>
            <person name="LaButti K."/>
            <person name="Morin E."/>
            <person name="Salamov A."/>
            <person name="Lipzen A."/>
            <person name="Mereny Z."/>
            <person name="Hegedus B."/>
            <person name="Baldrian P."/>
            <person name="Stursova M."/>
            <person name="Weitz H."/>
            <person name="Taylor A."/>
            <person name="Grigoriev I.V."/>
            <person name="Nagy L.G."/>
            <person name="Martin F."/>
            <person name="Kauserud H."/>
        </authorList>
    </citation>
    <scope>NUCLEOTIDE SEQUENCE</scope>
    <source>
        <strain evidence="1">CBHHK200</strain>
    </source>
</reference>
<name>A0AAD6STH3_9AGAR</name>
<organism evidence="1 2">
    <name type="scientific">Mycena alexandri</name>
    <dbReference type="NCBI Taxonomy" id="1745969"/>
    <lineage>
        <taxon>Eukaryota</taxon>
        <taxon>Fungi</taxon>
        <taxon>Dikarya</taxon>
        <taxon>Basidiomycota</taxon>
        <taxon>Agaricomycotina</taxon>
        <taxon>Agaricomycetes</taxon>
        <taxon>Agaricomycetidae</taxon>
        <taxon>Agaricales</taxon>
        <taxon>Marasmiineae</taxon>
        <taxon>Mycenaceae</taxon>
        <taxon>Mycena</taxon>
    </lineage>
</organism>
<sequence length="216" mass="24538">MYKIIWTRGVSVEVATGNPRRTCRFARRTANARGMQKKNGGFKPTRSLLRSPATTDSDLWNLHSREIITCGDCHRMGLALAPGKLFDPQLAYLAFVQPYKKVRLYLTMGISRRSLRAIHRPPRLEENSDKLPFLPTYLEGKVRMARNFLKKITCLPLNGTLFKGSHGAIDTKMYQETLLRRVVASYESLASLNPVQRKGQANANIIDLEEEEESTE</sequence>
<dbReference type="Proteomes" id="UP001218188">
    <property type="component" value="Unassembled WGS sequence"/>
</dbReference>
<accession>A0AAD6STH3</accession>
<dbReference type="AlphaFoldDB" id="A0AAD6STH3"/>
<proteinExistence type="predicted"/>
<keyword evidence="2" id="KW-1185">Reference proteome</keyword>
<comment type="caution">
    <text evidence="1">The sequence shown here is derived from an EMBL/GenBank/DDBJ whole genome shotgun (WGS) entry which is preliminary data.</text>
</comment>
<evidence type="ECO:0000313" key="2">
    <source>
        <dbReference type="Proteomes" id="UP001218188"/>
    </source>
</evidence>
<dbReference type="EMBL" id="JARJCM010000063">
    <property type="protein sequence ID" value="KAJ7033766.1"/>
    <property type="molecule type" value="Genomic_DNA"/>
</dbReference>